<dbReference type="RefSeq" id="WP_061971433.1">
    <property type="nucleotide sequence ID" value="NZ_FMAV01000001.1"/>
</dbReference>
<reference evidence="1 2" key="1">
    <citation type="journal article" date="2014" name="Antonie Van Leeuwenhoek">
        <title>Fictibacillus enclensis sp. nov., isolated from marine sediment.</title>
        <authorList>
            <person name="Dastager S.G."/>
            <person name="Mawlankar R."/>
            <person name="Srinivasan K."/>
            <person name="Tang S.K."/>
            <person name="Lee J.C."/>
            <person name="Ramana V.V."/>
            <person name="Shouche Y.S."/>
        </authorList>
    </citation>
    <scope>NUCLEOTIDE SEQUENCE [LARGE SCALE GENOMIC DNA]</scope>
    <source>
        <strain evidence="1 2">NIO-1003</strain>
    </source>
</reference>
<accession>A0A0V8JGB5</accession>
<dbReference type="EMBL" id="LNQN01000001">
    <property type="protein sequence ID" value="KSU85912.1"/>
    <property type="molecule type" value="Genomic_DNA"/>
</dbReference>
<comment type="caution">
    <text evidence="1">The sequence shown here is derived from an EMBL/GenBank/DDBJ whole genome shotgun (WGS) entry which is preliminary data.</text>
</comment>
<dbReference type="InterPro" id="IPR009057">
    <property type="entry name" value="Homeodomain-like_sf"/>
</dbReference>
<evidence type="ECO:0000313" key="1">
    <source>
        <dbReference type="EMBL" id="KSU85912.1"/>
    </source>
</evidence>
<evidence type="ECO:0008006" key="3">
    <source>
        <dbReference type="Google" id="ProtNLM"/>
    </source>
</evidence>
<evidence type="ECO:0000313" key="2">
    <source>
        <dbReference type="Proteomes" id="UP000054099"/>
    </source>
</evidence>
<dbReference type="Proteomes" id="UP000054099">
    <property type="component" value="Unassembled WGS sequence"/>
</dbReference>
<dbReference type="PANTHER" id="PTHR37812:SF1">
    <property type="entry name" value="MU-LIKE PROPHAGE FLUMU PROTEIN C"/>
    <property type="match status" value="1"/>
</dbReference>
<dbReference type="AlphaFoldDB" id="A0A0V8JGB5"/>
<protein>
    <recommendedName>
        <fullName evidence="3">Mor transcription activator domain-containing protein</fullName>
    </recommendedName>
</protein>
<dbReference type="PANTHER" id="PTHR37812">
    <property type="entry name" value="MU-LIKE PROPHAGE FLUMU PROTEIN C"/>
    <property type="match status" value="1"/>
</dbReference>
<gene>
    <name evidence="1" type="ORF">AS030_02085</name>
</gene>
<keyword evidence="2" id="KW-1185">Reference proteome</keyword>
<proteinExistence type="predicted"/>
<organism evidence="1 2">
    <name type="scientific">Fictibacillus enclensis</name>
    <dbReference type="NCBI Taxonomy" id="1017270"/>
    <lineage>
        <taxon>Bacteria</taxon>
        <taxon>Bacillati</taxon>
        <taxon>Bacillota</taxon>
        <taxon>Bacilli</taxon>
        <taxon>Bacillales</taxon>
        <taxon>Fictibacillaceae</taxon>
        <taxon>Fictibacillus</taxon>
    </lineage>
</organism>
<dbReference type="NCBIfam" id="NF040785">
    <property type="entry name" value="CD3324_fam"/>
    <property type="match status" value="1"/>
</dbReference>
<dbReference type="InterPro" id="IPR052411">
    <property type="entry name" value="c-mor_Regulatory_Protein"/>
</dbReference>
<dbReference type="SUPFAM" id="SSF46689">
    <property type="entry name" value="Homeodomain-like"/>
    <property type="match status" value="1"/>
</dbReference>
<dbReference type="OrthoDB" id="9800398at2"/>
<dbReference type="InterPro" id="IPR049739">
    <property type="entry name" value="YraL-like"/>
</dbReference>
<name>A0A0V8JGB5_9BACL</name>
<sequence length="89" mass="10328">MKYCNASKVLPENLILEIQKYVQGETLYIPKRETEHRKWGVSSGGRRLLDRRNAAIKTSFRNGSSIEQLAEEHYLSTETIKKIVYSRKA</sequence>